<feature type="transmembrane region" description="Helical" evidence="2">
    <location>
        <begin position="87"/>
        <end position="112"/>
    </location>
</feature>
<dbReference type="InterPro" id="IPR038770">
    <property type="entry name" value="Na+/solute_symporter_sf"/>
</dbReference>
<evidence type="ECO:0000256" key="2">
    <source>
        <dbReference type="SAM" id="Phobius"/>
    </source>
</evidence>
<feature type="transmembrane region" description="Helical" evidence="2">
    <location>
        <begin position="20"/>
        <end position="43"/>
    </location>
</feature>
<keyword evidence="2" id="KW-0472">Membrane</keyword>
<feature type="transmembrane region" description="Helical" evidence="2">
    <location>
        <begin position="156"/>
        <end position="179"/>
    </location>
</feature>
<feature type="transmembrane region" description="Helical" evidence="2">
    <location>
        <begin position="206"/>
        <end position="224"/>
    </location>
</feature>
<dbReference type="InterPro" id="IPR016833">
    <property type="entry name" value="Put_Na-Bile_cotransptr"/>
</dbReference>
<feature type="compositionally biased region" description="Basic and acidic residues" evidence="1">
    <location>
        <begin position="407"/>
        <end position="423"/>
    </location>
</feature>
<dbReference type="PIRSF" id="PIRSF026166">
    <property type="entry name" value="UCP026166"/>
    <property type="match status" value="1"/>
</dbReference>
<organism evidence="3 4">
    <name type="scientific">Polytolypa hystricis (strain UAMH7299)</name>
    <dbReference type="NCBI Taxonomy" id="1447883"/>
    <lineage>
        <taxon>Eukaryota</taxon>
        <taxon>Fungi</taxon>
        <taxon>Dikarya</taxon>
        <taxon>Ascomycota</taxon>
        <taxon>Pezizomycotina</taxon>
        <taxon>Eurotiomycetes</taxon>
        <taxon>Eurotiomycetidae</taxon>
        <taxon>Onygenales</taxon>
        <taxon>Onygenales incertae sedis</taxon>
        <taxon>Polytolypa</taxon>
    </lineage>
</organism>
<dbReference type="Gene3D" id="1.20.1530.20">
    <property type="match status" value="1"/>
</dbReference>
<accession>A0A2B7YSC0</accession>
<feature type="transmembrane region" description="Helical" evidence="2">
    <location>
        <begin position="236"/>
        <end position="257"/>
    </location>
</feature>
<dbReference type="PANTHER" id="PTHR18640:SF5">
    <property type="entry name" value="SODIUM_BILE ACID COTRANSPORTER 7"/>
    <property type="match status" value="1"/>
</dbReference>
<feature type="transmembrane region" description="Helical" evidence="2">
    <location>
        <begin position="124"/>
        <end position="144"/>
    </location>
</feature>
<feature type="transmembrane region" description="Helical" evidence="2">
    <location>
        <begin position="269"/>
        <end position="292"/>
    </location>
</feature>
<reference evidence="3 4" key="1">
    <citation type="submission" date="2017-10" db="EMBL/GenBank/DDBJ databases">
        <title>Comparative genomics in systemic dimorphic fungi from Ajellomycetaceae.</title>
        <authorList>
            <person name="Munoz J.F."/>
            <person name="Mcewen J.G."/>
            <person name="Clay O.K."/>
            <person name="Cuomo C.A."/>
        </authorList>
    </citation>
    <scope>NUCLEOTIDE SEQUENCE [LARGE SCALE GENOMIC DNA]</scope>
    <source>
        <strain evidence="3 4">UAMH7299</strain>
    </source>
</reference>
<evidence type="ECO:0000256" key="1">
    <source>
        <dbReference type="SAM" id="MobiDB-lite"/>
    </source>
</evidence>
<keyword evidence="4" id="KW-1185">Reference proteome</keyword>
<name>A0A2B7YSC0_POLH7</name>
<dbReference type="AlphaFoldDB" id="A0A2B7YSC0"/>
<dbReference type="STRING" id="1447883.A0A2B7YSC0"/>
<sequence>MGRHESLEEGTEKRSLLVSVARFILHQWLLIGIGLACLLAYLFPRVASHGGIIRAEYTILYGAVIIIFLVSGLSIERRKLFRHILNWRLHILVQGMSFLVIPAIVYALVQLIEATDVRGRIDKSVLAGYILVACLPTTISSNVVMTRSAGGDDAAALVEVVVGNIIGPFVTPGWTVTLLPKSPQHDRWRDANNDLSAMYTNVFKELGLTVLLPLLVGQLIRWTWSEKTAWVLQKFYLAKIASSCLIFLIWSSLSTCFETRAINALTAETVIFIVLFNIVLYLFLTGVCFLLSHPPDAITPSPRHRFLSLIIRKLPPVETIAVCFCGAAKTTGLGIPMLYAMYDSNDLFMKAKLSVPVILYTTEQIFCAHFMVYFLRRWRENLEKKSQSDCESIVDCETAAVGGGESEGSRIEEQNERRPGLDA</sequence>
<dbReference type="OrthoDB" id="188035at2759"/>
<evidence type="ECO:0000313" key="4">
    <source>
        <dbReference type="Proteomes" id="UP000224634"/>
    </source>
</evidence>
<feature type="transmembrane region" description="Helical" evidence="2">
    <location>
        <begin position="55"/>
        <end position="75"/>
    </location>
</feature>
<keyword evidence="2" id="KW-1133">Transmembrane helix</keyword>
<dbReference type="GO" id="GO:0005886">
    <property type="term" value="C:plasma membrane"/>
    <property type="evidence" value="ECO:0007669"/>
    <property type="project" value="TreeGrafter"/>
</dbReference>
<dbReference type="EMBL" id="PDNA01000020">
    <property type="protein sequence ID" value="PGH23762.1"/>
    <property type="molecule type" value="Genomic_DNA"/>
</dbReference>
<evidence type="ECO:0008006" key="5">
    <source>
        <dbReference type="Google" id="ProtNLM"/>
    </source>
</evidence>
<dbReference type="Pfam" id="PF13593">
    <property type="entry name" value="SBF_like"/>
    <property type="match status" value="1"/>
</dbReference>
<feature type="transmembrane region" description="Helical" evidence="2">
    <location>
        <begin position="357"/>
        <end position="375"/>
    </location>
</feature>
<comment type="caution">
    <text evidence="3">The sequence shown here is derived from an EMBL/GenBank/DDBJ whole genome shotgun (WGS) entry which is preliminary data.</text>
</comment>
<dbReference type="PANTHER" id="PTHR18640">
    <property type="entry name" value="SOLUTE CARRIER FAMILY 10 MEMBER 7"/>
    <property type="match status" value="1"/>
</dbReference>
<feature type="region of interest" description="Disordered" evidence="1">
    <location>
        <begin position="401"/>
        <end position="423"/>
    </location>
</feature>
<proteinExistence type="predicted"/>
<evidence type="ECO:0000313" key="3">
    <source>
        <dbReference type="EMBL" id="PGH23762.1"/>
    </source>
</evidence>
<protein>
    <recommendedName>
        <fullName evidence="5">Sodium/bile acid cotransporter 7</fullName>
    </recommendedName>
</protein>
<keyword evidence="2" id="KW-0812">Transmembrane</keyword>
<gene>
    <name evidence="3" type="ORF">AJ80_02192</name>
</gene>
<dbReference type="Proteomes" id="UP000224634">
    <property type="component" value="Unassembled WGS sequence"/>
</dbReference>